<dbReference type="EMBL" id="CP094348">
    <property type="protein sequence ID" value="UOB20345.1"/>
    <property type="molecule type" value="Genomic_DNA"/>
</dbReference>
<accession>A0ABY3ZTW0</accession>
<keyword evidence="2" id="KW-1185">Reference proteome</keyword>
<dbReference type="SUPFAM" id="SSF53474">
    <property type="entry name" value="alpha/beta-Hydrolases"/>
    <property type="match status" value="1"/>
</dbReference>
<dbReference type="InterPro" id="IPR029058">
    <property type="entry name" value="AB_hydrolase_fold"/>
</dbReference>
<organism evidence="1 2">
    <name type="scientific">Macrococcus armenti</name>
    <dbReference type="NCBI Taxonomy" id="2875764"/>
    <lineage>
        <taxon>Bacteria</taxon>
        <taxon>Bacillati</taxon>
        <taxon>Bacillota</taxon>
        <taxon>Bacilli</taxon>
        <taxon>Bacillales</taxon>
        <taxon>Staphylococcaceae</taxon>
        <taxon>Macrococcus</taxon>
    </lineage>
</organism>
<dbReference type="InterPro" id="IPR022267">
    <property type="entry name" value="Asp2"/>
</dbReference>
<gene>
    <name evidence="1" type="primary">asp2</name>
    <name evidence="1" type="ORF">MRZ06_10215</name>
</gene>
<proteinExistence type="predicted"/>
<name>A0ABY3ZTW0_9STAP</name>
<sequence length="516" mass="59350">MARKFRVLHIGTESIEQAFASHQSIYFDFLDARIIENPEVDFDDVIAFIDAQKRYDFVFVEYHYSEKLIAIINKVIVPYNTYISHLFYNELFEQETLLKQYFARPIYGEDRNALVNKVAALCFPGQYGDKKGPRHLIINPNFEGTHEYEGNRWLRLEVEQDDLQQVAMLDDMLYYEKHKGLEIWPEFKTTGTVEVEMTFRIYVSGSADTLIREFTVTEEALMSPILIEAMEQDAFISYSVKAKGSGTLYLGAIHRRWSRLEFGKFLLGGNIISDDERNEFIHIFHPGDMKPPLNVYFSGYRSAEGFEGYFMMEKLGAPFILIGDPRIEGGSFYLGTDQYEESIQKIITDALDYLGFESHELILSGLSMGSFGAIYYGAKLNPSAVIVGKPLVNIGTIGENMKLLRPEEFGTSLDVLLANTGGTTNEHVKRLNDKFWDTFNTNDISKTTFAICYMEDDDYDLYAFDELLDVLSKNRARVLSRGVPGRHNDDSPTINNWFINFYNILLEMKFGRNRNE</sequence>
<evidence type="ECO:0000313" key="2">
    <source>
        <dbReference type="Proteomes" id="UP000830343"/>
    </source>
</evidence>
<protein>
    <submittedName>
        <fullName evidence="1">Accessory Sec system protein Asp2</fullName>
    </submittedName>
</protein>
<dbReference type="NCBIfam" id="TIGR03712">
    <property type="entry name" value="acc_sec_asp2"/>
    <property type="match status" value="1"/>
</dbReference>
<reference evidence="1" key="2">
    <citation type="submission" date="2022-04" db="EMBL/GenBank/DDBJ databases">
        <title>Antimicrobial genetic elements in methicillin-resistant Macrococcus armenti.</title>
        <authorList>
            <person name="Keller J.E."/>
            <person name="Schwendener S."/>
            <person name="Pantucek R."/>
            <person name="Perreten V."/>
        </authorList>
    </citation>
    <scope>NUCLEOTIDE SEQUENCE</scope>
    <source>
        <strain evidence="1">CCM 2609</strain>
    </source>
</reference>
<reference evidence="1" key="1">
    <citation type="submission" date="2022-03" db="EMBL/GenBank/DDBJ databases">
        <authorList>
            <person name="Vrbovska V."/>
            <person name="Kovarovic V."/>
            <person name="Botka T."/>
            <person name="Pantucek R."/>
        </authorList>
    </citation>
    <scope>NUCLEOTIDE SEQUENCE</scope>
    <source>
        <strain evidence="1">CCM 2609</strain>
    </source>
</reference>
<evidence type="ECO:0000313" key="1">
    <source>
        <dbReference type="EMBL" id="UOB20345.1"/>
    </source>
</evidence>
<dbReference type="Proteomes" id="UP000830343">
    <property type="component" value="Chromosome"/>
</dbReference>
<dbReference type="Pfam" id="PF16929">
    <property type="entry name" value="Asp2"/>
    <property type="match status" value="1"/>
</dbReference>
<dbReference type="RefSeq" id="WP_243365713.1">
    <property type="nucleotide sequence ID" value="NZ_CP094348.1"/>
</dbReference>